<evidence type="ECO:0000313" key="3">
    <source>
        <dbReference type="Proteomes" id="UP000020467"/>
    </source>
</evidence>
<comment type="caution">
    <text evidence="2">The sequence shown here is derived from an EMBL/GenBank/DDBJ whole genome shotgun (WGS) entry which is preliminary data.</text>
</comment>
<feature type="region of interest" description="Disordered" evidence="1">
    <location>
        <begin position="1"/>
        <end position="102"/>
    </location>
</feature>
<evidence type="ECO:0000256" key="1">
    <source>
        <dbReference type="SAM" id="MobiDB-lite"/>
    </source>
</evidence>
<reference evidence="2 3" key="1">
    <citation type="submission" date="2014-02" db="EMBL/GenBank/DDBJ databases">
        <title>The genome sequence of Colletotrichum fioriniae PJ7.</title>
        <authorList>
            <person name="Baroncelli R."/>
            <person name="Thon M.R."/>
        </authorList>
    </citation>
    <scope>NUCLEOTIDE SEQUENCE [LARGE SCALE GENOMIC DNA]</scope>
    <source>
        <strain evidence="2 3">PJ7</strain>
    </source>
</reference>
<accession>A0A010S5Q0</accession>
<organism evidence="2 3">
    <name type="scientific">Colletotrichum fioriniae PJ7</name>
    <dbReference type="NCBI Taxonomy" id="1445577"/>
    <lineage>
        <taxon>Eukaryota</taxon>
        <taxon>Fungi</taxon>
        <taxon>Dikarya</taxon>
        <taxon>Ascomycota</taxon>
        <taxon>Pezizomycotina</taxon>
        <taxon>Sordariomycetes</taxon>
        <taxon>Hypocreomycetidae</taxon>
        <taxon>Glomerellales</taxon>
        <taxon>Glomerellaceae</taxon>
        <taxon>Colletotrichum</taxon>
        <taxon>Colletotrichum acutatum species complex</taxon>
    </lineage>
</organism>
<name>A0A010S5Q0_9PEZI</name>
<sequence length="149" mass="16172">MKRATKVTPSALSAHPLSVQQSGPHRSAKPAQHTTHKRTAKQPAPHTPPANNHGAETKKPHPSLPYFRARRTTSHRLAEPAQHPTRQRTPQQSRAEQNPAPARAALLFASRAPGLYTYSAQAPILHRCLGPAWPLAGFPSPGSPQHAFP</sequence>
<protein>
    <submittedName>
        <fullName evidence="2">Uncharacterized protein</fullName>
    </submittedName>
</protein>
<dbReference type="AlphaFoldDB" id="A0A010S5Q0"/>
<dbReference type="EMBL" id="JARH01000034">
    <property type="protein sequence ID" value="EXF86084.1"/>
    <property type="molecule type" value="Genomic_DNA"/>
</dbReference>
<dbReference type="Proteomes" id="UP000020467">
    <property type="component" value="Unassembled WGS sequence"/>
</dbReference>
<evidence type="ECO:0000313" key="2">
    <source>
        <dbReference type="EMBL" id="EXF86084.1"/>
    </source>
</evidence>
<feature type="compositionally biased region" description="Polar residues" evidence="1">
    <location>
        <begin position="87"/>
        <end position="96"/>
    </location>
</feature>
<gene>
    <name evidence="2" type="ORF">CFIO01_10154</name>
</gene>
<proteinExistence type="predicted"/>
<keyword evidence="3" id="KW-1185">Reference proteome</keyword>
<dbReference type="KEGG" id="cfj:CFIO01_10154"/>
<dbReference type="HOGENOM" id="CLU_1749494_0_0_1"/>